<evidence type="ECO:0000256" key="1">
    <source>
        <dbReference type="SAM" id="Coils"/>
    </source>
</evidence>
<dbReference type="AlphaFoldDB" id="A0AAW2E4Z3"/>
<evidence type="ECO:0000313" key="5">
    <source>
        <dbReference type="Proteomes" id="UP001459277"/>
    </source>
</evidence>
<feature type="compositionally biased region" description="Basic and acidic residues" evidence="2">
    <location>
        <begin position="26"/>
        <end position="45"/>
    </location>
</feature>
<evidence type="ECO:0000256" key="2">
    <source>
        <dbReference type="SAM" id="MobiDB-lite"/>
    </source>
</evidence>
<dbReference type="EMBL" id="JAZDWU010000001">
    <property type="protein sequence ID" value="KAL0016675.1"/>
    <property type="molecule type" value="Genomic_DNA"/>
</dbReference>
<dbReference type="Pfam" id="PF02151">
    <property type="entry name" value="UVR"/>
    <property type="match status" value="1"/>
</dbReference>
<feature type="coiled-coil region" evidence="1">
    <location>
        <begin position="434"/>
        <end position="468"/>
    </location>
</feature>
<dbReference type="PANTHER" id="PTHR38394:SF1">
    <property type="entry name" value="NEUROFILAMENT LIGHT PROTEIN"/>
    <property type="match status" value="1"/>
</dbReference>
<keyword evidence="5" id="KW-1185">Reference proteome</keyword>
<feature type="coiled-coil region" evidence="1">
    <location>
        <begin position="269"/>
        <end position="343"/>
    </location>
</feature>
<feature type="coiled-coil region" evidence="1">
    <location>
        <begin position="649"/>
        <end position="683"/>
    </location>
</feature>
<reference evidence="4 5" key="1">
    <citation type="submission" date="2024-01" db="EMBL/GenBank/DDBJ databases">
        <title>A telomere-to-telomere, gap-free genome of sweet tea (Lithocarpus litseifolius).</title>
        <authorList>
            <person name="Zhou J."/>
        </authorList>
    </citation>
    <scope>NUCLEOTIDE SEQUENCE [LARGE SCALE GENOMIC DNA]</scope>
    <source>
        <strain evidence="4">Zhou-2022a</strain>
        <tissue evidence="4">Leaf</tissue>
    </source>
</reference>
<evidence type="ECO:0000313" key="4">
    <source>
        <dbReference type="EMBL" id="KAL0016675.1"/>
    </source>
</evidence>
<proteinExistence type="predicted"/>
<feature type="compositionally biased region" description="Low complexity" evidence="2">
    <location>
        <begin position="107"/>
        <end position="127"/>
    </location>
</feature>
<dbReference type="Proteomes" id="UP001459277">
    <property type="component" value="Unassembled WGS sequence"/>
</dbReference>
<dbReference type="InterPro" id="IPR001943">
    <property type="entry name" value="UVR_dom"/>
</dbReference>
<feature type="compositionally biased region" description="Low complexity" evidence="2">
    <location>
        <begin position="55"/>
        <end position="81"/>
    </location>
</feature>
<dbReference type="PROSITE" id="PS50151">
    <property type="entry name" value="UVR"/>
    <property type="match status" value="1"/>
</dbReference>
<feature type="region of interest" description="Disordered" evidence="2">
    <location>
        <begin position="1"/>
        <end position="233"/>
    </location>
</feature>
<feature type="coiled-coil region" evidence="1">
    <location>
        <begin position="560"/>
        <end position="608"/>
    </location>
</feature>
<accession>A0AAW2E4Z3</accession>
<gene>
    <name evidence="4" type="ORF">SO802_003744</name>
</gene>
<feature type="compositionally biased region" description="Basic and acidic residues" evidence="2">
    <location>
        <begin position="210"/>
        <end position="233"/>
    </location>
</feature>
<comment type="caution">
    <text evidence="4">The sequence shown here is derived from an EMBL/GenBank/DDBJ whole genome shotgun (WGS) entry which is preliminary data.</text>
</comment>
<sequence length="783" mass="87601">MEEDMDSLFEGMVLFNPSQLASDQDQQNHQEQKQQQDHQDNHHDPINPPPPIPIDAPTTTATTADSESTTSSLNSNSHSSSQPLDENLFSDLTIVAPLETLPQSQDSSSTPSISTTTTTRAIPSISRQVSRKKKRAGLRIGYGRDGSRDAYSHFSPSDLDSDSHSIQSDALDDLPHTEDHNLVSSTPTKIDHDDDDDDDDNQTTTQVQQEEQHEAKEVQEEQQEAKEVQEEKGELSLEDIKAQIAEKLKGARELVASVSAARKESIRRRRKAAENVNVALIKHRELEKELEEACEAEDFERAERVSDSLAAAEEEKQSFLIALREAEAQSVANESNMQEALQAQIAAEELCVSLLHNFATDAANNAELVLKTAEVASSKEMDKWLSSTEALEVKKMEVEIESHLINEAQELFNNSIEHSIEDDRKEQELLCSKKDMLRNELEELLELVKQKEKEISENDSKIKEVEDRISNVVSGFQEMKSNIDAKCDNLQSSLSTMDLESEALSEKKKEINEFLKQEEEKGAKLRELASASAEEAQTYQETVELRKTLMSSMLNSREDKMRLVKAEEKLSEDVQVLQQEVSTARGSLQELSARKSNIQQDLASFKQRILFINKRIPEVEAEKKIAAAARNFKEAARIAAEAKSLGVEKEGIQIDMETTTSELEKLEEEIKDTINRLQDTEGLILSKEKEVSMARFQRLLLIAGAATAERNAALEFGDLEEANLLLAEAEAADSEAKKLQPIYNFKVEEFENLPKHFISMELVSNLGRKQLAELAAVVSSSPS</sequence>
<keyword evidence="1" id="KW-0175">Coiled coil</keyword>
<protein>
    <recommendedName>
        <fullName evidence="3">UVR domain-containing protein</fullName>
    </recommendedName>
</protein>
<feature type="domain" description="UVR" evidence="3">
    <location>
        <begin position="284"/>
        <end position="315"/>
    </location>
</feature>
<evidence type="ECO:0000259" key="3">
    <source>
        <dbReference type="PROSITE" id="PS50151"/>
    </source>
</evidence>
<dbReference type="PANTHER" id="PTHR38394">
    <property type="entry name" value="NEUROFILAMENT LIGHT PROTEIN"/>
    <property type="match status" value="1"/>
</dbReference>
<organism evidence="4 5">
    <name type="scientific">Lithocarpus litseifolius</name>
    <dbReference type="NCBI Taxonomy" id="425828"/>
    <lineage>
        <taxon>Eukaryota</taxon>
        <taxon>Viridiplantae</taxon>
        <taxon>Streptophyta</taxon>
        <taxon>Embryophyta</taxon>
        <taxon>Tracheophyta</taxon>
        <taxon>Spermatophyta</taxon>
        <taxon>Magnoliopsida</taxon>
        <taxon>eudicotyledons</taxon>
        <taxon>Gunneridae</taxon>
        <taxon>Pentapetalae</taxon>
        <taxon>rosids</taxon>
        <taxon>fabids</taxon>
        <taxon>Fagales</taxon>
        <taxon>Fagaceae</taxon>
        <taxon>Lithocarpus</taxon>
    </lineage>
</organism>
<name>A0AAW2E4Z3_9ROSI</name>